<name>A0AAV6GSY2_9TELE</name>
<keyword evidence="3" id="KW-1185">Reference proteome</keyword>
<evidence type="ECO:0000313" key="3">
    <source>
        <dbReference type="Proteomes" id="UP000823561"/>
    </source>
</evidence>
<keyword evidence="1" id="KW-1133">Transmembrane helix</keyword>
<evidence type="ECO:0000256" key="1">
    <source>
        <dbReference type="SAM" id="Phobius"/>
    </source>
</evidence>
<reference evidence="2" key="1">
    <citation type="submission" date="2020-10" db="EMBL/GenBank/DDBJ databases">
        <title>Chromosome-scale genome assembly of the Allis shad, Alosa alosa.</title>
        <authorList>
            <person name="Margot Z."/>
            <person name="Christophe K."/>
            <person name="Cabau C."/>
            <person name="Louis A."/>
            <person name="Berthelot C."/>
            <person name="Parey E."/>
            <person name="Roest Crollius H."/>
            <person name="Montfort J."/>
            <person name="Robinson-Rechavi M."/>
            <person name="Bucao C."/>
            <person name="Bouchez O."/>
            <person name="Gislard M."/>
            <person name="Lluch J."/>
            <person name="Milhes M."/>
            <person name="Lampietro C."/>
            <person name="Lopez Roques C."/>
            <person name="Donnadieu C."/>
            <person name="Braasch I."/>
            <person name="Desvignes T."/>
            <person name="Postlethwait J."/>
            <person name="Bobe J."/>
            <person name="Guiguen Y."/>
        </authorList>
    </citation>
    <scope>NUCLEOTIDE SEQUENCE</scope>
    <source>
        <strain evidence="2">M-15738</strain>
        <tissue evidence="2">Blood</tissue>
    </source>
</reference>
<evidence type="ECO:0000313" key="2">
    <source>
        <dbReference type="EMBL" id="KAG5276961.1"/>
    </source>
</evidence>
<sequence length="77" mass="8881">MSSLAMFLKELPGWFLWGGIFLPVALLLLLLIAHLEWKLQETEAELSAAPHPRDTAYRFCYGTRLSPRRRAGQRMHT</sequence>
<gene>
    <name evidence="2" type="ORF">AALO_G00111890</name>
</gene>
<keyword evidence="1" id="KW-0812">Transmembrane</keyword>
<dbReference type="EMBL" id="JADWDJ010000008">
    <property type="protein sequence ID" value="KAG5276961.1"/>
    <property type="molecule type" value="Genomic_DNA"/>
</dbReference>
<dbReference type="Proteomes" id="UP000823561">
    <property type="component" value="Chromosome 8"/>
</dbReference>
<comment type="caution">
    <text evidence="2">The sequence shown here is derived from an EMBL/GenBank/DDBJ whole genome shotgun (WGS) entry which is preliminary data.</text>
</comment>
<organism evidence="2 3">
    <name type="scientific">Alosa alosa</name>
    <name type="common">allis shad</name>
    <dbReference type="NCBI Taxonomy" id="278164"/>
    <lineage>
        <taxon>Eukaryota</taxon>
        <taxon>Metazoa</taxon>
        <taxon>Chordata</taxon>
        <taxon>Craniata</taxon>
        <taxon>Vertebrata</taxon>
        <taxon>Euteleostomi</taxon>
        <taxon>Actinopterygii</taxon>
        <taxon>Neopterygii</taxon>
        <taxon>Teleostei</taxon>
        <taxon>Clupei</taxon>
        <taxon>Clupeiformes</taxon>
        <taxon>Clupeoidei</taxon>
        <taxon>Clupeidae</taxon>
        <taxon>Alosa</taxon>
    </lineage>
</organism>
<accession>A0AAV6GSY2</accession>
<dbReference type="AlphaFoldDB" id="A0AAV6GSY2"/>
<keyword evidence="1" id="KW-0472">Membrane</keyword>
<protein>
    <submittedName>
        <fullName evidence="2">Uncharacterized protein</fullName>
    </submittedName>
</protein>
<feature type="transmembrane region" description="Helical" evidence="1">
    <location>
        <begin position="14"/>
        <end position="33"/>
    </location>
</feature>
<proteinExistence type="predicted"/>